<dbReference type="AlphaFoldDB" id="A0AAE0MGD0"/>
<feature type="region of interest" description="Disordered" evidence="1">
    <location>
        <begin position="1"/>
        <end position="33"/>
    </location>
</feature>
<dbReference type="PANTHER" id="PTHR36847">
    <property type="entry name" value="AMIDOLIGASE ENZYME"/>
    <property type="match status" value="1"/>
</dbReference>
<accession>A0AAE0MGD0</accession>
<evidence type="ECO:0000313" key="3">
    <source>
        <dbReference type="Proteomes" id="UP001283341"/>
    </source>
</evidence>
<comment type="caution">
    <text evidence="2">The sequence shown here is derived from an EMBL/GenBank/DDBJ whole genome shotgun (WGS) entry which is preliminary data.</text>
</comment>
<proteinExistence type="predicted"/>
<dbReference type="EMBL" id="JAUEDM010000001">
    <property type="protein sequence ID" value="KAK3330723.1"/>
    <property type="molecule type" value="Genomic_DNA"/>
</dbReference>
<dbReference type="Pfam" id="PF12224">
    <property type="entry name" value="Amidoligase_2"/>
    <property type="match status" value="1"/>
</dbReference>
<dbReference type="InterPro" id="IPR022025">
    <property type="entry name" value="Amidoligase_2"/>
</dbReference>
<feature type="region of interest" description="Disordered" evidence="1">
    <location>
        <begin position="81"/>
        <end position="104"/>
    </location>
</feature>
<keyword evidence="3" id="KW-1185">Reference proteome</keyword>
<evidence type="ECO:0000313" key="2">
    <source>
        <dbReference type="EMBL" id="KAK3330723.1"/>
    </source>
</evidence>
<reference evidence="2" key="1">
    <citation type="journal article" date="2023" name="Mol. Phylogenet. Evol.">
        <title>Genome-scale phylogeny and comparative genomics of the fungal order Sordariales.</title>
        <authorList>
            <person name="Hensen N."/>
            <person name="Bonometti L."/>
            <person name="Westerberg I."/>
            <person name="Brannstrom I.O."/>
            <person name="Guillou S."/>
            <person name="Cros-Aarteil S."/>
            <person name="Calhoun S."/>
            <person name="Haridas S."/>
            <person name="Kuo A."/>
            <person name="Mondo S."/>
            <person name="Pangilinan J."/>
            <person name="Riley R."/>
            <person name="LaButti K."/>
            <person name="Andreopoulos B."/>
            <person name="Lipzen A."/>
            <person name="Chen C."/>
            <person name="Yan M."/>
            <person name="Daum C."/>
            <person name="Ng V."/>
            <person name="Clum A."/>
            <person name="Steindorff A."/>
            <person name="Ohm R.A."/>
            <person name="Martin F."/>
            <person name="Silar P."/>
            <person name="Natvig D.O."/>
            <person name="Lalanne C."/>
            <person name="Gautier V."/>
            <person name="Ament-Velasquez S.L."/>
            <person name="Kruys A."/>
            <person name="Hutchinson M.I."/>
            <person name="Powell A.J."/>
            <person name="Barry K."/>
            <person name="Miller A.N."/>
            <person name="Grigoriev I.V."/>
            <person name="Debuchy R."/>
            <person name="Gladieux P."/>
            <person name="Hiltunen Thoren M."/>
            <person name="Johannesson H."/>
        </authorList>
    </citation>
    <scope>NUCLEOTIDE SEQUENCE</scope>
    <source>
        <strain evidence="2">CBS 118394</strain>
    </source>
</reference>
<reference evidence="2" key="2">
    <citation type="submission" date="2023-06" db="EMBL/GenBank/DDBJ databases">
        <authorList>
            <consortium name="Lawrence Berkeley National Laboratory"/>
            <person name="Haridas S."/>
            <person name="Hensen N."/>
            <person name="Bonometti L."/>
            <person name="Westerberg I."/>
            <person name="Brannstrom I.O."/>
            <person name="Guillou S."/>
            <person name="Cros-Aarteil S."/>
            <person name="Calhoun S."/>
            <person name="Kuo A."/>
            <person name="Mondo S."/>
            <person name="Pangilinan J."/>
            <person name="Riley R."/>
            <person name="Labutti K."/>
            <person name="Andreopoulos B."/>
            <person name="Lipzen A."/>
            <person name="Chen C."/>
            <person name="Yanf M."/>
            <person name="Daum C."/>
            <person name="Ng V."/>
            <person name="Clum A."/>
            <person name="Steindorff A."/>
            <person name="Ohm R."/>
            <person name="Martin F."/>
            <person name="Silar P."/>
            <person name="Natvig D."/>
            <person name="Lalanne C."/>
            <person name="Gautier V."/>
            <person name="Ament-Velasquez S.L."/>
            <person name="Kruys A."/>
            <person name="Hutchinson M.I."/>
            <person name="Powell A.J."/>
            <person name="Barry K."/>
            <person name="Miller A.N."/>
            <person name="Grigoriev I.V."/>
            <person name="Debuchy R."/>
            <person name="Gladieux P."/>
            <person name="Thoren M.H."/>
            <person name="Johannesson H."/>
        </authorList>
    </citation>
    <scope>NUCLEOTIDE SEQUENCE</scope>
    <source>
        <strain evidence="2">CBS 118394</strain>
    </source>
</reference>
<dbReference type="PANTHER" id="PTHR36847:SF1">
    <property type="entry name" value="AMIDOLIGASE ENZYME"/>
    <property type="match status" value="1"/>
</dbReference>
<evidence type="ECO:0008006" key="4">
    <source>
        <dbReference type="Google" id="ProtNLM"/>
    </source>
</evidence>
<name>A0AAE0MGD0_9PEZI</name>
<organism evidence="2 3">
    <name type="scientific">Apodospora peruviana</name>
    <dbReference type="NCBI Taxonomy" id="516989"/>
    <lineage>
        <taxon>Eukaryota</taxon>
        <taxon>Fungi</taxon>
        <taxon>Dikarya</taxon>
        <taxon>Ascomycota</taxon>
        <taxon>Pezizomycotina</taxon>
        <taxon>Sordariomycetes</taxon>
        <taxon>Sordariomycetidae</taxon>
        <taxon>Sordariales</taxon>
        <taxon>Lasiosphaeriaceae</taxon>
        <taxon>Apodospora</taxon>
    </lineage>
</organism>
<feature type="compositionally biased region" description="Polar residues" evidence="1">
    <location>
        <begin position="94"/>
        <end position="103"/>
    </location>
</feature>
<evidence type="ECO:0000256" key="1">
    <source>
        <dbReference type="SAM" id="MobiDB-lite"/>
    </source>
</evidence>
<dbReference type="Proteomes" id="UP001283341">
    <property type="component" value="Unassembled WGS sequence"/>
</dbReference>
<protein>
    <recommendedName>
        <fullName evidence="4">Amidoligase enzyme-domain-containing protein</fullName>
    </recommendedName>
</protein>
<gene>
    <name evidence="2" type="ORF">B0H66DRAFT_572695</name>
</gene>
<sequence>MAPFLFDEPAQHGPWSEEQEDTFNKMHTPTSTSLDAVSNRSRLADATTGAGKDSLYQVDTVDDISFGLELKCLIPLLIAGEQNPGPKDTRETIETSSESNGQARQDHAYACIAKTIREAGYDATTTSEISKAGLEERNCWESCWIVKKANSAEPTEEQRALKGHVWVPVEICSPKLRANDPDTYARVQRVMKLLVDKHGLVANYTCDIHVHLGRMDGRPFLLPTLKRLAMLLWLAEPTLRMIRDPKSPNYHNVYTWGAEIRRHSRLATGEPSCQDNGQHQEFKDDDEVTNLLTTYKSVPPKDQNALGTIWTSPSYHDLGRLLSGETKQYRRLGFNFSAFGEEDDRAKSNPRTVEFRIMEGSTQSDLVAIADAAVVRRSETESSGHQGGDGNMFGSSVGRLLRLSSRTEGEEASLTGQDFGRQFGELMQDLGLSREDYQALEEKIVQEN</sequence>